<protein>
    <recommendedName>
        <fullName evidence="5">E3 ubiquitin-protein ligase</fullName>
        <ecNumber evidence="5">2.3.2.27</ecNumber>
    </recommendedName>
</protein>
<dbReference type="GO" id="GO:0031624">
    <property type="term" value="F:ubiquitin conjugating enzyme binding"/>
    <property type="evidence" value="ECO:0007669"/>
    <property type="project" value="TreeGrafter"/>
</dbReference>
<dbReference type="GO" id="GO:0016567">
    <property type="term" value="P:protein ubiquitination"/>
    <property type="evidence" value="ECO:0007669"/>
    <property type="project" value="UniProtKB-UniPathway"/>
</dbReference>
<dbReference type="OrthoDB" id="4788989at2759"/>
<dbReference type="UniPathway" id="UPA00143"/>
<dbReference type="Pfam" id="PF03145">
    <property type="entry name" value="Sina_TRAF"/>
    <property type="match status" value="1"/>
</dbReference>
<evidence type="ECO:0000313" key="8">
    <source>
        <dbReference type="EMBL" id="GBP85961.1"/>
    </source>
</evidence>
<keyword evidence="9" id="KW-1185">Reference proteome</keyword>
<evidence type="ECO:0000259" key="7">
    <source>
        <dbReference type="Pfam" id="PF03145"/>
    </source>
</evidence>
<comment type="similarity">
    <text evidence="1 5">Belongs to the SINA (Seven in absentia) family.</text>
</comment>
<comment type="function">
    <text evidence="5">E3 ubiquitin-protein ligase that mediates ubiquitination and subsequent proteasomal degradation of target proteins. E3 ubiquitin ligases accept ubiquitin from an E2 ubiquitin-conjugating enzyme in the form of a thioester and then directly transfers the ubiquitin to targeted substrates.</text>
</comment>
<keyword evidence="4 5" id="KW-0862">Zinc</keyword>
<dbReference type="AlphaFoldDB" id="A0A4C1ZAZ1"/>
<feature type="region of interest" description="Disordered" evidence="6">
    <location>
        <begin position="143"/>
        <end position="186"/>
    </location>
</feature>
<dbReference type="EMBL" id="BGZK01001772">
    <property type="protein sequence ID" value="GBP85961.1"/>
    <property type="molecule type" value="Genomic_DNA"/>
</dbReference>
<dbReference type="Proteomes" id="UP000299102">
    <property type="component" value="Unassembled WGS sequence"/>
</dbReference>
<dbReference type="GO" id="GO:0061630">
    <property type="term" value="F:ubiquitin protein ligase activity"/>
    <property type="evidence" value="ECO:0007669"/>
    <property type="project" value="UniProtKB-EC"/>
</dbReference>
<comment type="pathway">
    <text evidence="5">Protein modification; protein ubiquitination.</text>
</comment>
<dbReference type="GO" id="GO:0008270">
    <property type="term" value="F:zinc ion binding"/>
    <property type="evidence" value="ECO:0007669"/>
    <property type="project" value="UniProtKB-KW"/>
</dbReference>
<evidence type="ECO:0000256" key="1">
    <source>
        <dbReference type="ARBA" id="ARBA00009119"/>
    </source>
</evidence>
<dbReference type="GO" id="GO:0043161">
    <property type="term" value="P:proteasome-mediated ubiquitin-dependent protein catabolic process"/>
    <property type="evidence" value="ECO:0007669"/>
    <property type="project" value="TreeGrafter"/>
</dbReference>
<comment type="domain">
    <text evidence="5">The SBD domain (substrate-binding domain) mediates the interaction with substrate proteins. It is related to the TRAF family.</text>
</comment>
<evidence type="ECO:0000313" key="9">
    <source>
        <dbReference type="Proteomes" id="UP000299102"/>
    </source>
</evidence>
<evidence type="ECO:0000256" key="6">
    <source>
        <dbReference type="SAM" id="MobiDB-lite"/>
    </source>
</evidence>
<reference evidence="8 9" key="1">
    <citation type="journal article" date="2019" name="Commun. Biol.">
        <title>The bagworm genome reveals a unique fibroin gene that provides high tensile strength.</title>
        <authorList>
            <person name="Kono N."/>
            <person name="Nakamura H."/>
            <person name="Ohtoshi R."/>
            <person name="Tomita M."/>
            <person name="Numata K."/>
            <person name="Arakawa K."/>
        </authorList>
    </citation>
    <scope>NUCLEOTIDE SEQUENCE [LARGE SCALE GENOMIC DNA]</scope>
</reference>
<comment type="caution">
    <text evidence="8">The sequence shown here is derived from an EMBL/GenBank/DDBJ whole genome shotgun (WGS) entry which is preliminary data.</text>
</comment>
<comment type="catalytic activity">
    <reaction evidence="5">
        <text>S-ubiquitinyl-[E2 ubiquitin-conjugating enzyme]-L-cysteine + [acceptor protein]-L-lysine = [E2 ubiquitin-conjugating enzyme]-L-cysteine + N(6)-ubiquitinyl-[acceptor protein]-L-lysine.</text>
        <dbReference type="EC" id="2.3.2.27"/>
    </reaction>
</comment>
<name>A0A4C1ZAZ1_EUMVA</name>
<dbReference type="InterPro" id="IPR018121">
    <property type="entry name" value="7-in-absentia-prot_TRAF-dom"/>
</dbReference>
<feature type="domain" description="Seven-in-absentia protein TRAF-like" evidence="7">
    <location>
        <begin position="46"/>
        <end position="136"/>
    </location>
</feature>
<sequence length="186" mass="21720">MKEMLNHFKERHPNNCNISENNTVEINNVNINEDDRYLYLVPQGKFLFLLTVRLDTQKNMIYWSIQHIGSKSAAMQYIYEIHLGSLNNEKRKIVFTEQCFNDAIKADEVFNLAKCPMLSLDSLSTFIKNKKFSFQIYIKRLQPPNAKNKGNKNLTKDGQTSKNDNKPKFTPKPGPEKKYKNINQNN</sequence>
<proteinExistence type="inferred from homology"/>
<evidence type="ECO:0000256" key="3">
    <source>
        <dbReference type="ARBA" id="ARBA00022771"/>
    </source>
</evidence>
<dbReference type="InterPro" id="IPR008974">
    <property type="entry name" value="TRAF-like"/>
</dbReference>
<dbReference type="EC" id="2.3.2.27" evidence="5"/>
<accession>A0A4C1ZAZ1</accession>
<feature type="compositionally biased region" description="Polar residues" evidence="6">
    <location>
        <begin position="151"/>
        <end position="162"/>
    </location>
</feature>
<evidence type="ECO:0000256" key="2">
    <source>
        <dbReference type="ARBA" id="ARBA00022723"/>
    </source>
</evidence>
<dbReference type="InterPro" id="IPR004162">
    <property type="entry name" value="SINA-like_animal"/>
</dbReference>
<dbReference type="PANTHER" id="PTHR45877:SF2">
    <property type="entry name" value="E3 UBIQUITIN-PROTEIN LIGASE SINA-RELATED"/>
    <property type="match status" value="1"/>
</dbReference>
<keyword evidence="3 5" id="KW-0863">Zinc-finger</keyword>
<evidence type="ECO:0000256" key="5">
    <source>
        <dbReference type="RuleBase" id="RU201113"/>
    </source>
</evidence>
<keyword evidence="5" id="KW-0833">Ubl conjugation pathway</keyword>
<dbReference type="Gene3D" id="2.60.210.10">
    <property type="entry name" value="Apoptosis, Tumor Necrosis Factor Receptor Associated Protein 2, Chain A"/>
    <property type="match status" value="1"/>
</dbReference>
<organism evidence="8 9">
    <name type="scientific">Eumeta variegata</name>
    <name type="common">Bagworm moth</name>
    <name type="synonym">Eumeta japonica</name>
    <dbReference type="NCBI Taxonomy" id="151549"/>
    <lineage>
        <taxon>Eukaryota</taxon>
        <taxon>Metazoa</taxon>
        <taxon>Ecdysozoa</taxon>
        <taxon>Arthropoda</taxon>
        <taxon>Hexapoda</taxon>
        <taxon>Insecta</taxon>
        <taxon>Pterygota</taxon>
        <taxon>Neoptera</taxon>
        <taxon>Endopterygota</taxon>
        <taxon>Lepidoptera</taxon>
        <taxon>Glossata</taxon>
        <taxon>Ditrysia</taxon>
        <taxon>Tineoidea</taxon>
        <taxon>Psychidae</taxon>
        <taxon>Oiketicinae</taxon>
        <taxon>Eumeta</taxon>
    </lineage>
</organism>
<dbReference type="PANTHER" id="PTHR45877">
    <property type="entry name" value="E3 UBIQUITIN-PROTEIN LIGASE SIAH2"/>
    <property type="match status" value="1"/>
</dbReference>
<evidence type="ECO:0000256" key="4">
    <source>
        <dbReference type="ARBA" id="ARBA00022833"/>
    </source>
</evidence>
<gene>
    <name evidence="8" type="ORF">EVAR_63110_1</name>
</gene>
<dbReference type="GO" id="GO:0005737">
    <property type="term" value="C:cytoplasm"/>
    <property type="evidence" value="ECO:0007669"/>
    <property type="project" value="InterPro"/>
</dbReference>
<comment type="domain">
    <text evidence="5">The RING-type zinc finger domain is essential for ubiquitin ligase activity.</text>
</comment>
<keyword evidence="2 5" id="KW-0479">Metal-binding</keyword>